<evidence type="ECO:0000313" key="3">
    <source>
        <dbReference type="Proteomes" id="UP000799753"/>
    </source>
</evidence>
<dbReference type="AlphaFoldDB" id="A0A6A6S7Q3"/>
<gene>
    <name evidence="2" type="ORF">P280DRAFT_247672</name>
</gene>
<keyword evidence="3" id="KW-1185">Reference proteome</keyword>
<dbReference type="EMBL" id="MU006780">
    <property type="protein sequence ID" value="KAF2643257.1"/>
    <property type="molecule type" value="Genomic_DNA"/>
</dbReference>
<reference evidence="2" key="1">
    <citation type="journal article" date="2020" name="Stud. Mycol.">
        <title>101 Dothideomycetes genomes: a test case for predicting lifestyles and emergence of pathogens.</title>
        <authorList>
            <person name="Haridas S."/>
            <person name="Albert R."/>
            <person name="Binder M."/>
            <person name="Bloem J."/>
            <person name="Labutti K."/>
            <person name="Salamov A."/>
            <person name="Andreopoulos B."/>
            <person name="Baker S."/>
            <person name="Barry K."/>
            <person name="Bills G."/>
            <person name="Bluhm B."/>
            <person name="Cannon C."/>
            <person name="Castanera R."/>
            <person name="Culley D."/>
            <person name="Daum C."/>
            <person name="Ezra D."/>
            <person name="Gonzalez J."/>
            <person name="Henrissat B."/>
            <person name="Kuo A."/>
            <person name="Liang C."/>
            <person name="Lipzen A."/>
            <person name="Lutzoni F."/>
            <person name="Magnuson J."/>
            <person name="Mondo S."/>
            <person name="Nolan M."/>
            <person name="Ohm R."/>
            <person name="Pangilinan J."/>
            <person name="Park H.-J."/>
            <person name="Ramirez L."/>
            <person name="Alfaro M."/>
            <person name="Sun H."/>
            <person name="Tritt A."/>
            <person name="Yoshinaga Y."/>
            <person name="Zwiers L.-H."/>
            <person name="Turgeon B."/>
            <person name="Goodwin S."/>
            <person name="Spatafora J."/>
            <person name="Crous P."/>
            <person name="Grigoriev I."/>
        </authorList>
    </citation>
    <scope>NUCLEOTIDE SEQUENCE</scope>
    <source>
        <strain evidence="2">CBS 473.64</strain>
    </source>
</reference>
<sequence>MHACTVSTYSRPAFAASPQYIHGPSHHLCQFPYSHMMFCQKCQQFWKAIASTSKIPEAIESCKDIEWTRYETVLHHSIRELEQSSNARCPICRAIQNSPTIYERQAVFSAHDELLDIVLYLETDRGPQPMLCVAFWEAGKVEKVARLPKQMIAACSGPVKDDDLAATLDRAAQLENNNTGSDATFELATFWLKSCLNNHAKCREISPILQSPFVPTRLIDVSNNAVKLVESKNVFKEGDDRSYVSLSHCWGVVHIIRTLRENYDAHLQNIDPDQLSKTFREAVHATKKLGLRYVWIDSLCIIQDDKADWEKEAATMCDVYRNAVFKIAAAHAAGGDTGCFIDRDGLLHFPFLVDILPSGLPSGSTKPHRFQFDSYSREQGLGGPDPPLYGRAWVLQEQLLSPRMLIYDGSQVRWECASGHGSERSPLGGMSRHIGHQRSIRAGIFDPEEFFDLPQIDDKHFAARFQLQNWCYGVMDYTHRGMTQPSDRLVAIHGIAQALDRHTTREYYAGIWYVAPKNRLH</sequence>
<organism evidence="2 3">
    <name type="scientific">Massarina eburnea CBS 473.64</name>
    <dbReference type="NCBI Taxonomy" id="1395130"/>
    <lineage>
        <taxon>Eukaryota</taxon>
        <taxon>Fungi</taxon>
        <taxon>Dikarya</taxon>
        <taxon>Ascomycota</taxon>
        <taxon>Pezizomycotina</taxon>
        <taxon>Dothideomycetes</taxon>
        <taxon>Pleosporomycetidae</taxon>
        <taxon>Pleosporales</taxon>
        <taxon>Massarineae</taxon>
        <taxon>Massarinaceae</taxon>
        <taxon>Massarina</taxon>
    </lineage>
</organism>
<dbReference type="Pfam" id="PF06985">
    <property type="entry name" value="HET"/>
    <property type="match status" value="1"/>
</dbReference>
<evidence type="ECO:0000313" key="2">
    <source>
        <dbReference type="EMBL" id="KAF2643257.1"/>
    </source>
</evidence>
<evidence type="ECO:0000259" key="1">
    <source>
        <dbReference type="Pfam" id="PF06985"/>
    </source>
</evidence>
<dbReference type="Proteomes" id="UP000799753">
    <property type="component" value="Unassembled WGS sequence"/>
</dbReference>
<dbReference type="PANTHER" id="PTHR33112">
    <property type="entry name" value="DOMAIN PROTEIN, PUTATIVE-RELATED"/>
    <property type="match status" value="1"/>
</dbReference>
<protein>
    <submittedName>
        <fullName evidence="2">HET-domain-containing protein</fullName>
    </submittedName>
</protein>
<accession>A0A6A6S7Q3</accession>
<proteinExistence type="predicted"/>
<feature type="domain" description="Heterokaryon incompatibility" evidence="1">
    <location>
        <begin position="243"/>
        <end position="397"/>
    </location>
</feature>
<dbReference type="OrthoDB" id="5125733at2759"/>
<dbReference type="InterPro" id="IPR010730">
    <property type="entry name" value="HET"/>
</dbReference>
<name>A0A6A6S7Q3_9PLEO</name>
<dbReference type="PANTHER" id="PTHR33112:SF16">
    <property type="entry name" value="HETEROKARYON INCOMPATIBILITY DOMAIN-CONTAINING PROTEIN"/>
    <property type="match status" value="1"/>
</dbReference>